<protein>
    <submittedName>
        <fullName evidence="1">Uncharacterized protein</fullName>
    </submittedName>
</protein>
<proteinExistence type="predicted"/>
<sequence length="101" mass="10990">MNNEGIVFVVLDIFGLFDESLGFRCFRMNKTPPPHSLCSSPSPNPLSIPLQQSQLFHHGAMELPPAAAGPTITTGTADFFTLLFHPSSCRTQAQSVLSRLC</sequence>
<reference evidence="1 2" key="1">
    <citation type="journal article" date="2022" name="bioRxiv">
        <title>Genomics of Preaxostyla Flagellates Illuminates Evolutionary Transitions and the Path Towards Mitochondrial Loss.</title>
        <authorList>
            <person name="Novak L.V.F."/>
            <person name="Treitli S.C."/>
            <person name="Pyrih J."/>
            <person name="Halakuc P."/>
            <person name="Pipaliya S.V."/>
            <person name="Vacek V."/>
            <person name="Brzon O."/>
            <person name="Soukal P."/>
            <person name="Eme L."/>
            <person name="Dacks J.B."/>
            <person name="Karnkowska A."/>
            <person name="Elias M."/>
            <person name="Hampl V."/>
        </authorList>
    </citation>
    <scope>NUCLEOTIDE SEQUENCE [LARGE SCALE GENOMIC DNA]</scope>
    <source>
        <strain evidence="1">NAU3</strain>
        <tissue evidence="1">Gut</tissue>
    </source>
</reference>
<organism evidence="1 2">
    <name type="scientific">Blattamonas nauphoetae</name>
    <dbReference type="NCBI Taxonomy" id="2049346"/>
    <lineage>
        <taxon>Eukaryota</taxon>
        <taxon>Metamonada</taxon>
        <taxon>Preaxostyla</taxon>
        <taxon>Oxymonadida</taxon>
        <taxon>Blattamonas</taxon>
    </lineage>
</organism>
<evidence type="ECO:0000313" key="1">
    <source>
        <dbReference type="EMBL" id="KAK2948977.1"/>
    </source>
</evidence>
<name>A0ABQ9XCF8_9EUKA</name>
<keyword evidence="2" id="KW-1185">Reference proteome</keyword>
<dbReference type="Proteomes" id="UP001281761">
    <property type="component" value="Unassembled WGS sequence"/>
</dbReference>
<accession>A0ABQ9XCF8</accession>
<comment type="caution">
    <text evidence="1">The sequence shown here is derived from an EMBL/GenBank/DDBJ whole genome shotgun (WGS) entry which is preliminary data.</text>
</comment>
<dbReference type="EMBL" id="JARBJD010000165">
    <property type="protein sequence ID" value="KAK2948977.1"/>
    <property type="molecule type" value="Genomic_DNA"/>
</dbReference>
<gene>
    <name evidence="1" type="ORF">BLNAU_16083</name>
</gene>
<evidence type="ECO:0000313" key="2">
    <source>
        <dbReference type="Proteomes" id="UP001281761"/>
    </source>
</evidence>